<feature type="transmembrane region" description="Helical" evidence="1">
    <location>
        <begin position="5"/>
        <end position="22"/>
    </location>
</feature>
<dbReference type="RefSeq" id="WP_171624309.1">
    <property type="nucleotide sequence ID" value="NZ_JABBPG010000001.1"/>
</dbReference>
<dbReference type="EMBL" id="JABBPG010000001">
    <property type="protein sequence ID" value="NOU49218.1"/>
    <property type="molecule type" value="Genomic_DNA"/>
</dbReference>
<gene>
    <name evidence="2" type="ORF">HG263_01450</name>
</gene>
<dbReference type="AlphaFoldDB" id="A0A849V8G0"/>
<evidence type="ECO:0000256" key="1">
    <source>
        <dbReference type="SAM" id="Phobius"/>
    </source>
</evidence>
<organism evidence="2 3">
    <name type="scientific">Pseudoalteromonas caenipelagi</name>
    <dbReference type="NCBI Taxonomy" id="2726988"/>
    <lineage>
        <taxon>Bacteria</taxon>
        <taxon>Pseudomonadati</taxon>
        <taxon>Pseudomonadota</taxon>
        <taxon>Gammaproteobacteria</taxon>
        <taxon>Alteromonadales</taxon>
        <taxon>Pseudoalteromonadaceae</taxon>
        <taxon>Pseudoalteromonas</taxon>
    </lineage>
</organism>
<sequence>MNGKLLGIVLIIVGVALVAWGYNIYDSAESQLGRALSGETPIEAWVGMVGGALCVALGVFKVK</sequence>
<reference evidence="2 3" key="1">
    <citation type="submission" date="2020-04" db="EMBL/GenBank/DDBJ databases">
        <title>Pseudoalteromonas caenipelagi sp. nov., isolated from a tidal flat.</title>
        <authorList>
            <person name="Park S."/>
            <person name="Yoon J.-H."/>
        </authorList>
    </citation>
    <scope>NUCLEOTIDE SEQUENCE [LARGE SCALE GENOMIC DNA]</scope>
    <source>
        <strain evidence="2 3">JBTF-M23</strain>
    </source>
</reference>
<accession>A0A849V8G0</accession>
<proteinExistence type="predicted"/>
<keyword evidence="1" id="KW-0472">Membrane</keyword>
<comment type="caution">
    <text evidence="2">The sequence shown here is derived from an EMBL/GenBank/DDBJ whole genome shotgun (WGS) entry which is preliminary data.</text>
</comment>
<keyword evidence="1" id="KW-0812">Transmembrane</keyword>
<protein>
    <submittedName>
        <fullName evidence="2">DUF3185 family protein</fullName>
    </submittedName>
</protein>
<name>A0A849V8G0_9GAMM</name>
<feature type="transmembrane region" description="Helical" evidence="1">
    <location>
        <begin position="42"/>
        <end position="60"/>
    </location>
</feature>
<dbReference type="Pfam" id="PF11381">
    <property type="entry name" value="DUF3185"/>
    <property type="match status" value="1"/>
</dbReference>
<evidence type="ECO:0000313" key="3">
    <source>
        <dbReference type="Proteomes" id="UP000586305"/>
    </source>
</evidence>
<dbReference type="Proteomes" id="UP000586305">
    <property type="component" value="Unassembled WGS sequence"/>
</dbReference>
<dbReference type="InterPro" id="IPR021521">
    <property type="entry name" value="DUF3185"/>
</dbReference>
<keyword evidence="1" id="KW-1133">Transmembrane helix</keyword>
<evidence type="ECO:0000313" key="2">
    <source>
        <dbReference type="EMBL" id="NOU49218.1"/>
    </source>
</evidence>
<keyword evidence="3" id="KW-1185">Reference proteome</keyword>